<dbReference type="RefSeq" id="WP_183997027.1">
    <property type="nucleotide sequence ID" value="NZ_BMHW01000011.1"/>
</dbReference>
<comment type="caution">
    <text evidence="4">The sequence shown here is derived from an EMBL/GenBank/DDBJ whole genome shotgun (WGS) entry which is preliminary data.</text>
</comment>
<keyword evidence="5" id="KW-1185">Reference proteome</keyword>
<keyword evidence="1 2" id="KW-0129">CBS domain</keyword>
<proteinExistence type="predicted"/>
<dbReference type="InterPro" id="IPR051257">
    <property type="entry name" value="Diverse_CBS-Domain"/>
</dbReference>
<dbReference type="AlphaFoldDB" id="A0A7X0D2L6"/>
<feature type="domain" description="CBS" evidence="3">
    <location>
        <begin position="1"/>
        <end position="61"/>
    </location>
</feature>
<gene>
    <name evidence="4" type="ORF">HNQ72_005475</name>
</gene>
<dbReference type="PANTHER" id="PTHR43080:SF26">
    <property type="entry name" value="REGULATORY PROTEIN"/>
    <property type="match status" value="1"/>
</dbReference>
<evidence type="ECO:0000259" key="3">
    <source>
        <dbReference type="PROSITE" id="PS51371"/>
    </source>
</evidence>
<evidence type="ECO:0000313" key="5">
    <source>
        <dbReference type="Proteomes" id="UP000547879"/>
    </source>
</evidence>
<sequence>MPPSLSVSIDASVRHAIEIMLARGVNGLPVIDSEGALVGMVTKGDLMTREEIGPVLLHIPEPPLKDEEPLKKFIKGHNWRVGDVMTKSGRGLSAMSVTTIGEIFLLYHVKRVPVVQDGALLGIDSRRDLLRAATIAPPRRARMRDEEMEIAVKARLRADLGYGPNEASVIVHDNIVHVIRAV</sequence>
<dbReference type="Proteomes" id="UP000547879">
    <property type="component" value="Unassembled WGS sequence"/>
</dbReference>
<protein>
    <submittedName>
        <fullName evidence="4">CBS domain-containing protein</fullName>
    </submittedName>
</protein>
<dbReference type="PROSITE" id="PS51371">
    <property type="entry name" value="CBS"/>
    <property type="match status" value="1"/>
</dbReference>
<accession>A0A7X0D2L6</accession>
<evidence type="ECO:0000256" key="1">
    <source>
        <dbReference type="ARBA" id="ARBA00023122"/>
    </source>
</evidence>
<organism evidence="4 5">
    <name type="scientific">Rhizobium wenxiniae</name>
    <dbReference type="NCBI Taxonomy" id="1737357"/>
    <lineage>
        <taxon>Bacteria</taxon>
        <taxon>Pseudomonadati</taxon>
        <taxon>Pseudomonadota</taxon>
        <taxon>Alphaproteobacteria</taxon>
        <taxon>Hyphomicrobiales</taxon>
        <taxon>Rhizobiaceae</taxon>
        <taxon>Rhizobium/Agrobacterium group</taxon>
        <taxon>Rhizobium</taxon>
    </lineage>
</organism>
<name>A0A7X0D2L6_9HYPH</name>
<evidence type="ECO:0000313" key="4">
    <source>
        <dbReference type="EMBL" id="MBB6165627.1"/>
    </source>
</evidence>
<dbReference type="PANTHER" id="PTHR43080">
    <property type="entry name" value="CBS DOMAIN-CONTAINING PROTEIN CBSX3, MITOCHONDRIAL"/>
    <property type="match status" value="1"/>
</dbReference>
<evidence type="ECO:0000256" key="2">
    <source>
        <dbReference type="PROSITE-ProRule" id="PRU00703"/>
    </source>
</evidence>
<reference evidence="4 5" key="1">
    <citation type="submission" date="2020-08" db="EMBL/GenBank/DDBJ databases">
        <title>Genomic Encyclopedia of Type Strains, Phase IV (KMG-IV): sequencing the most valuable type-strain genomes for metagenomic binning, comparative biology and taxonomic classification.</title>
        <authorList>
            <person name="Goeker M."/>
        </authorList>
    </citation>
    <scope>NUCLEOTIDE SEQUENCE [LARGE SCALE GENOMIC DNA]</scope>
    <source>
        <strain evidence="4 5">DSM 100734</strain>
    </source>
</reference>
<dbReference type="InterPro" id="IPR046342">
    <property type="entry name" value="CBS_dom_sf"/>
</dbReference>
<dbReference type="Pfam" id="PF00571">
    <property type="entry name" value="CBS"/>
    <property type="match status" value="2"/>
</dbReference>
<dbReference type="SMART" id="SM00116">
    <property type="entry name" value="CBS"/>
    <property type="match status" value="2"/>
</dbReference>
<dbReference type="EMBL" id="JACHEG010000010">
    <property type="protein sequence ID" value="MBB6165627.1"/>
    <property type="molecule type" value="Genomic_DNA"/>
</dbReference>
<dbReference type="SUPFAM" id="SSF54631">
    <property type="entry name" value="CBS-domain pair"/>
    <property type="match status" value="1"/>
</dbReference>
<dbReference type="Gene3D" id="3.10.580.10">
    <property type="entry name" value="CBS-domain"/>
    <property type="match status" value="1"/>
</dbReference>
<dbReference type="InterPro" id="IPR000644">
    <property type="entry name" value="CBS_dom"/>
</dbReference>